<evidence type="ECO:0000256" key="4">
    <source>
        <dbReference type="ARBA" id="ARBA00022679"/>
    </source>
</evidence>
<dbReference type="Proteomes" id="UP000023152">
    <property type="component" value="Unassembled WGS sequence"/>
</dbReference>
<evidence type="ECO:0000256" key="1">
    <source>
        <dbReference type="ARBA" id="ARBA00005189"/>
    </source>
</evidence>
<dbReference type="PANTHER" id="PTHR45780">
    <property type="entry name" value="ETHANOLAMINE-PHOSPHATE CYTIDYLYLTRANSFERASE"/>
    <property type="match status" value="1"/>
</dbReference>
<evidence type="ECO:0000256" key="10">
    <source>
        <dbReference type="ARBA" id="ARBA00024221"/>
    </source>
</evidence>
<comment type="similarity">
    <text evidence="2">Belongs to the cytidylyltransferase family.</text>
</comment>
<dbReference type="GO" id="GO:0005737">
    <property type="term" value="C:cytoplasm"/>
    <property type="evidence" value="ECO:0007669"/>
    <property type="project" value="TreeGrafter"/>
</dbReference>
<evidence type="ECO:0000256" key="7">
    <source>
        <dbReference type="ARBA" id="ARBA00023209"/>
    </source>
</evidence>
<dbReference type="NCBIfam" id="TIGR00125">
    <property type="entry name" value="cyt_tran_rel"/>
    <property type="match status" value="1"/>
</dbReference>
<reference evidence="14 15" key="1">
    <citation type="journal article" date="2013" name="Curr. Biol.">
        <title>The Genome of the Foraminiferan Reticulomyxa filosa.</title>
        <authorList>
            <person name="Glockner G."/>
            <person name="Hulsmann N."/>
            <person name="Schleicher M."/>
            <person name="Noegel A.A."/>
            <person name="Eichinger L."/>
            <person name="Gallinger C."/>
            <person name="Pawlowski J."/>
            <person name="Sierra R."/>
            <person name="Euteneuer U."/>
            <person name="Pillet L."/>
            <person name="Moustafa A."/>
            <person name="Platzer M."/>
            <person name="Groth M."/>
            <person name="Szafranski K."/>
            <person name="Schliwa M."/>
        </authorList>
    </citation>
    <scope>NUCLEOTIDE SEQUENCE [LARGE SCALE GENOMIC DNA]</scope>
</reference>
<feature type="compositionally biased region" description="Basic and acidic residues" evidence="12">
    <location>
        <begin position="11"/>
        <end position="20"/>
    </location>
</feature>
<feature type="region of interest" description="Disordered" evidence="12">
    <location>
        <begin position="1"/>
        <end position="20"/>
    </location>
</feature>
<dbReference type="Gene3D" id="3.40.50.620">
    <property type="entry name" value="HUPs"/>
    <property type="match status" value="2"/>
</dbReference>
<evidence type="ECO:0000256" key="8">
    <source>
        <dbReference type="ARBA" id="ARBA00023264"/>
    </source>
</evidence>
<evidence type="ECO:0000256" key="3">
    <source>
        <dbReference type="ARBA" id="ARBA00022516"/>
    </source>
</evidence>
<dbReference type="AlphaFoldDB" id="X6MZX9"/>
<dbReference type="GO" id="GO:0004306">
    <property type="term" value="F:ethanolamine-phosphate cytidylyltransferase activity"/>
    <property type="evidence" value="ECO:0007669"/>
    <property type="project" value="UniProtKB-EC"/>
</dbReference>
<dbReference type="GO" id="GO:0006646">
    <property type="term" value="P:phosphatidylethanolamine biosynthetic process"/>
    <property type="evidence" value="ECO:0007669"/>
    <property type="project" value="UniProtKB-UniPathway"/>
</dbReference>
<feature type="region of interest" description="Disordered" evidence="12">
    <location>
        <begin position="209"/>
        <end position="228"/>
    </location>
</feature>
<evidence type="ECO:0000313" key="14">
    <source>
        <dbReference type="EMBL" id="ETO19585.1"/>
    </source>
</evidence>
<keyword evidence="5" id="KW-0548">Nucleotidyltransferase</keyword>
<proteinExistence type="inferred from homology"/>
<keyword evidence="3" id="KW-0444">Lipid biosynthesis</keyword>
<dbReference type="InterPro" id="IPR044608">
    <property type="entry name" value="Ect1/PCYT2"/>
</dbReference>
<sequence length="434" mass="49917">MSKQILSNSQTEEKLKEKSQSTKKKVLTGTLFVFGNDNTVDGVVSSPRHIDSINGRPVRIYLDGCWDVMHSGHYNAIRQAKLYSITKKKKIKIKGLGDILIVGVHSDKEIARNKREPVMNDEERMAMVRACKWTDEVVFDVPYSPTVELLDSSQVRADYVAHGDDIPHDATGQSAYAAVMNRLKIFKRTPGVSTTALIERLLLAVNHEKRNREPKKKKQKQAEEDDEANASVVSWSQFLATSHRISAFSNHRVPQADDVVVYIDGSWDLFHPGHVAALKKFLLKKFFFFFSPKKLCTFLYVGLYDDTTIREKQGKYWPMMSLQERTLNVLSCRYVDEVVIGCPWVVSRDMVNVLNIRVLGIAENVVLCPNDLQRYYGVKDLVKVEKLTDLESNLKTQDLVERILRDHNKYSKQNENRVQRELKYITEREYIEET</sequence>
<name>X6MZX9_RETFI</name>
<dbReference type="Pfam" id="PF01467">
    <property type="entry name" value="CTP_transf_like"/>
    <property type="match status" value="2"/>
</dbReference>
<accession>X6MZX9</accession>
<keyword evidence="6" id="KW-0443">Lipid metabolism</keyword>
<evidence type="ECO:0000259" key="13">
    <source>
        <dbReference type="Pfam" id="PF01467"/>
    </source>
</evidence>
<dbReference type="InterPro" id="IPR004821">
    <property type="entry name" value="Cyt_trans-like"/>
</dbReference>
<dbReference type="OrthoDB" id="40021at2759"/>
<comment type="pathway">
    <text evidence="9">Phospholipid metabolism; phosphatidylethanolamine biosynthesis; phosphatidylethanolamine from ethanolamine: step 2/3.</text>
</comment>
<keyword evidence="4" id="KW-0808">Transferase</keyword>
<comment type="caution">
    <text evidence="14">The sequence shown here is derived from an EMBL/GenBank/DDBJ whole genome shotgun (WGS) entry which is preliminary data.</text>
</comment>
<comment type="pathway">
    <text evidence="1">Lipid metabolism.</text>
</comment>
<dbReference type="EC" id="2.7.7.14" evidence="10"/>
<dbReference type="UniPathway" id="UPA00558">
    <property type="reaction ID" value="UER00742"/>
</dbReference>
<evidence type="ECO:0000256" key="6">
    <source>
        <dbReference type="ARBA" id="ARBA00023098"/>
    </source>
</evidence>
<evidence type="ECO:0000256" key="9">
    <source>
        <dbReference type="ARBA" id="ARBA00024191"/>
    </source>
</evidence>
<protein>
    <recommendedName>
        <fullName evidence="10">ethanolamine-phosphate cytidylyltransferase</fullName>
        <ecNumber evidence="10">2.7.7.14</ecNumber>
    </recommendedName>
    <alternativeName>
        <fullName evidence="11">CTP:phosphoethanolamine cytidylyltransferase</fullName>
    </alternativeName>
</protein>
<evidence type="ECO:0000256" key="5">
    <source>
        <dbReference type="ARBA" id="ARBA00022695"/>
    </source>
</evidence>
<keyword evidence="7" id="KW-0594">Phospholipid biosynthesis</keyword>
<evidence type="ECO:0000313" key="15">
    <source>
        <dbReference type="Proteomes" id="UP000023152"/>
    </source>
</evidence>
<dbReference type="EMBL" id="ASPP01013500">
    <property type="protein sequence ID" value="ETO19585.1"/>
    <property type="molecule type" value="Genomic_DNA"/>
</dbReference>
<dbReference type="SUPFAM" id="SSF52374">
    <property type="entry name" value="Nucleotidylyl transferase"/>
    <property type="match status" value="2"/>
</dbReference>
<dbReference type="OMA" id="FESNNWV"/>
<feature type="domain" description="Cytidyltransferase-like" evidence="13">
    <location>
        <begin position="262"/>
        <end position="385"/>
    </location>
</feature>
<evidence type="ECO:0000256" key="2">
    <source>
        <dbReference type="ARBA" id="ARBA00010101"/>
    </source>
</evidence>
<feature type="domain" description="Cytidyltransferase-like" evidence="13">
    <location>
        <begin position="61"/>
        <end position="200"/>
    </location>
</feature>
<keyword evidence="8" id="KW-1208">Phospholipid metabolism</keyword>
<dbReference type="PANTHER" id="PTHR45780:SF2">
    <property type="entry name" value="ETHANOLAMINE-PHOSPHATE CYTIDYLYLTRANSFERASE"/>
    <property type="match status" value="1"/>
</dbReference>
<organism evidence="14 15">
    <name type="scientific">Reticulomyxa filosa</name>
    <dbReference type="NCBI Taxonomy" id="46433"/>
    <lineage>
        <taxon>Eukaryota</taxon>
        <taxon>Sar</taxon>
        <taxon>Rhizaria</taxon>
        <taxon>Retaria</taxon>
        <taxon>Foraminifera</taxon>
        <taxon>Monothalamids</taxon>
        <taxon>Reticulomyxidae</taxon>
        <taxon>Reticulomyxa</taxon>
    </lineage>
</organism>
<gene>
    <name evidence="14" type="ORF">RFI_17648</name>
</gene>
<dbReference type="InterPro" id="IPR014729">
    <property type="entry name" value="Rossmann-like_a/b/a_fold"/>
</dbReference>
<evidence type="ECO:0000256" key="12">
    <source>
        <dbReference type="SAM" id="MobiDB-lite"/>
    </source>
</evidence>
<keyword evidence="15" id="KW-1185">Reference proteome</keyword>
<evidence type="ECO:0000256" key="11">
    <source>
        <dbReference type="ARBA" id="ARBA00031473"/>
    </source>
</evidence>